<feature type="compositionally biased region" description="Pro residues" evidence="1">
    <location>
        <begin position="405"/>
        <end position="420"/>
    </location>
</feature>
<feature type="compositionally biased region" description="Basic and acidic residues" evidence="1">
    <location>
        <begin position="131"/>
        <end position="144"/>
    </location>
</feature>
<feature type="compositionally biased region" description="Low complexity" evidence="1">
    <location>
        <begin position="472"/>
        <end position="492"/>
    </location>
</feature>
<protein>
    <submittedName>
        <fullName evidence="3">Uncharacterized protein LOC101381234</fullName>
    </submittedName>
</protein>
<keyword evidence="2" id="KW-1185">Reference proteome</keyword>
<evidence type="ECO:0000313" key="2">
    <source>
        <dbReference type="Proteomes" id="UP000245340"/>
    </source>
</evidence>
<feature type="compositionally biased region" description="Low complexity" evidence="1">
    <location>
        <begin position="387"/>
        <end position="404"/>
    </location>
</feature>
<evidence type="ECO:0000313" key="3">
    <source>
        <dbReference type="RefSeq" id="XP_004414426.1"/>
    </source>
</evidence>
<feature type="compositionally biased region" description="Low complexity" evidence="1">
    <location>
        <begin position="67"/>
        <end position="87"/>
    </location>
</feature>
<feature type="region of interest" description="Disordered" evidence="1">
    <location>
        <begin position="1"/>
        <end position="144"/>
    </location>
</feature>
<organism evidence="2 3">
    <name type="scientific">Odobenus rosmarus divergens</name>
    <name type="common">Pacific walrus</name>
    <dbReference type="NCBI Taxonomy" id="9708"/>
    <lineage>
        <taxon>Eukaryota</taxon>
        <taxon>Metazoa</taxon>
        <taxon>Chordata</taxon>
        <taxon>Craniata</taxon>
        <taxon>Vertebrata</taxon>
        <taxon>Euteleostomi</taxon>
        <taxon>Mammalia</taxon>
        <taxon>Eutheria</taxon>
        <taxon>Laurasiatheria</taxon>
        <taxon>Carnivora</taxon>
        <taxon>Caniformia</taxon>
        <taxon>Pinnipedia</taxon>
        <taxon>Odobenidae</taxon>
        <taxon>Odobenus</taxon>
    </lineage>
</organism>
<feature type="compositionally biased region" description="Polar residues" evidence="1">
    <location>
        <begin position="1"/>
        <end position="17"/>
    </location>
</feature>
<feature type="compositionally biased region" description="Low complexity" evidence="1">
    <location>
        <begin position="45"/>
        <end position="56"/>
    </location>
</feature>
<feature type="region of interest" description="Disordered" evidence="1">
    <location>
        <begin position="353"/>
        <end position="539"/>
    </location>
</feature>
<name>A0A9B0HBN6_ODORO</name>
<proteinExistence type="predicted"/>
<feature type="compositionally biased region" description="Basic residues" evidence="1">
    <location>
        <begin position="377"/>
        <end position="386"/>
    </location>
</feature>
<feature type="region of interest" description="Disordered" evidence="1">
    <location>
        <begin position="247"/>
        <end position="317"/>
    </location>
</feature>
<reference evidence="3" key="1">
    <citation type="submission" date="2025-08" db="UniProtKB">
        <authorList>
            <consortium name="RefSeq"/>
        </authorList>
    </citation>
    <scope>IDENTIFICATION</scope>
</reference>
<feature type="compositionally biased region" description="Low complexity" evidence="1">
    <location>
        <begin position="18"/>
        <end position="28"/>
    </location>
</feature>
<feature type="compositionally biased region" description="Low complexity" evidence="1">
    <location>
        <begin position="286"/>
        <end position="297"/>
    </location>
</feature>
<dbReference type="AlphaFoldDB" id="A0A9B0HBN6"/>
<dbReference type="Proteomes" id="UP000245340">
    <property type="component" value="Unplaced"/>
</dbReference>
<gene>
    <name evidence="3" type="primary">LOC101381234</name>
</gene>
<feature type="compositionally biased region" description="Low complexity" evidence="1">
    <location>
        <begin position="362"/>
        <end position="373"/>
    </location>
</feature>
<accession>A0A9B0HBN6</accession>
<dbReference type="RefSeq" id="XP_004414426.1">
    <property type="nucleotide sequence ID" value="XM_004414369.1"/>
</dbReference>
<evidence type="ECO:0000256" key="1">
    <source>
        <dbReference type="SAM" id="MobiDB-lite"/>
    </source>
</evidence>
<sequence length="576" mass="57049">MRERSSFSTVFANISKDSSSSTAAAGTSRVCSPGPGSLGIPGTVRSSGARPPASSATPVPGDPAGTPPGLLRPPRQAPAAGGAARSAGGSGLLGGAPRVAGLVAGAPRSGSRSLEPVPDSASLLAAGSRRCSSDRGSEGQSERSELLSVWLMREPGAGEPAEEVTARITAGIGAAGTGSPVAWAGGAPDPRLALRPLAAADRGSVPGGGGGGGLPARGSSSAGAVRAALLRPGAALTPPAALAPAPGGGLSFAPGAPPLRRERRPGAARVPGEGGALPARLGERWAPGAGARPEEGAVGPGPDAGGRPCRSLRKGLAGEGARCSRLRSASGWRWWWRWCWPGGSGFASGEPPPARPFSVSMAGSRAASSSSGGRCSGGRRRRRRAASPHALSSLSPSPARSAPRAPAPPPYPAYPRPPGSPRGWQPPSSRSPLAEVTAARVHPARQRGGSLPLASPRHGAPGSRARRRGLAHPHSPAGGALPAPASGSPPRANQLPAAPAGSRGEEQHARSPASPRPAPSHRVRMSRLPPAGAGGGGGVCAPPARARAAAPTLLRPGTLLAFVVLRTVPRSGEGRK</sequence>